<protein>
    <recommendedName>
        <fullName evidence="4">TonB C-terminal domain-containing protein</fullName>
    </recommendedName>
</protein>
<dbReference type="EMBL" id="JPRH01000012">
    <property type="protein sequence ID" value="KFF10252.1"/>
    <property type="molecule type" value="Genomic_DNA"/>
</dbReference>
<feature type="signal peptide" evidence="1">
    <location>
        <begin position="1"/>
        <end position="24"/>
    </location>
</feature>
<evidence type="ECO:0000313" key="2">
    <source>
        <dbReference type="EMBL" id="KFF10252.1"/>
    </source>
</evidence>
<evidence type="ECO:0008006" key="4">
    <source>
        <dbReference type="Google" id="ProtNLM"/>
    </source>
</evidence>
<keyword evidence="3" id="KW-1185">Reference proteome</keyword>
<evidence type="ECO:0000313" key="3">
    <source>
        <dbReference type="Proteomes" id="UP000028705"/>
    </source>
</evidence>
<gene>
    <name evidence="2" type="ORF">IW15_21030</name>
</gene>
<dbReference type="OrthoDB" id="1242408at2"/>
<dbReference type="eggNOG" id="ENOG50312F2">
    <property type="taxonomic scope" value="Bacteria"/>
</dbReference>
<dbReference type="AlphaFoldDB" id="A0A086A0N8"/>
<dbReference type="STRING" id="445961.IW15_21030"/>
<name>A0A086A0N8_9FLAO</name>
<dbReference type="RefSeq" id="WP_034715059.1">
    <property type="nucleotide sequence ID" value="NZ_JPRH01000012.1"/>
</dbReference>
<evidence type="ECO:0000256" key="1">
    <source>
        <dbReference type="SAM" id="SignalP"/>
    </source>
</evidence>
<keyword evidence="1" id="KW-0732">Signal</keyword>
<organism evidence="2 3">
    <name type="scientific">Chryseobacterium soli</name>
    <dbReference type="NCBI Taxonomy" id="445961"/>
    <lineage>
        <taxon>Bacteria</taxon>
        <taxon>Pseudomonadati</taxon>
        <taxon>Bacteroidota</taxon>
        <taxon>Flavobacteriia</taxon>
        <taxon>Flavobacteriales</taxon>
        <taxon>Weeksellaceae</taxon>
        <taxon>Chryseobacterium group</taxon>
        <taxon>Chryseobacterium</taxon>
    </lineage>
</organism>
<reference evidence="2 3" key="1">
    <citation type="submission" date="2014-07" db="EMBL/GenBank/DDBJ databases">
        <title>Genome of Chryseobacterium soli DSM 19298.</title>
        <authorList>
            <person name="Stropko S.J."/>
            <person name="Pipes S.E."/>
            <person name="Newman J."/>
        </authorList>
    </citation>
    <scope>NUCLEOTIDE SEQUENCE [LARGE SCALE GENOMIC DNA]</scope>
    <source>
        <strain evidence="2 3">DSM 19298</strain>
    </source>
</reference>
<comment type="caution">
    <text evidence="2">The sequence shown here is derived from an EMBL/GenBank/DDBJ whole genome shotgun (WGS) entry which is preliminary data.</text>
</comment>
<sequence>MNNRFLLFFLTLIFSSLSVQNINAQEKNKLLDRNILKEVKNIQKRFSDSLNRYDYKKDSAVYLVKYRIFYSEKIKNLENLYQKIYDKEVMIGKIDPNISFKIINGVQIENNVSVEGAKNKSIDFTEVENYQQLEELRKQLTKNFPVYLLEDYEGGIYRCILNFNIDVDGKFKNVKYSGSSNTEFGIISALFLYAIGTLEKPLFYNKIPIARNFSQPIVLRFE</sequence>
<proteinExistence type="predicted"/>
<feature type="chain" id="PRO_5001802074" description="TonB C-terminal domain-containing protein" evidence="1">
    <location>
        <begin position="25"/>
        <end position="222"/>
    </location>
</feature>
<dbReference type="Proteomes" id="UP000028705">
    <property type="component" value="Unassembled WGS sequence"/>
</dbReference>
<accession>A0A086A0N8</accession>